<evidence type="ECO:0000313" key="3">
    <source>
        <dbReference type="Proteomes" id="UP000315295"/>
    </source>
</evidence>
<accession>A0A540LUF0</accession>
<feature type="compositionally biased region" description="Pro residues" evidence="1">
    <location>
        <begin position="130"/>
        <end position="141"/>
    </location>
</feature>
<organism evidence="2 3">
    <name type="scientific">Malus baccata</name>
    <name type="common">Siberian crab apple</name>
    <name type="synonym">Pyrus baccata</name>
    <dbReference type="NCBI Taxonomy" id="106549"/>
    <lineage>
        <taxon>Eukaryota</taxon>
        <taxon>Viridiplantae</taxon>
        <taxon>Streptophyta</taxon>
        <taxon>Embryophyta</taxon>
        <taxon>Tracheophyta</taxon>
        <taxon>Spermatophyta</taxon>
        <taxon>Magnoliopsida</taxon>
        <taxon>eudicotyledons</taxon>
        <taxon>Gunneridae</taxon>
        <taxon>Pentapetalae</taxon>
        <taxon>rosids</taxon>
        <taxon>fabids</taxon>
        <taxon>Rosales</taxon>
        <taxon>Rosaceae</taxon>
        <taxon>Amygdaloideae</taxon>
        <taxon>Maleae</taxon>
        <taxon>Malus</taxon>
    </lineage>
</organism>
<proteinExistence type="predicted"/>
<reference evidence="2 3" key="1">
    <citation type="journal article" date="2019" name="G3 (Bethesda)">
        <title>Sequencing of a Wild Apple (Malus baccata) Genome Unravels the Differences Between Cultivated and Wild Apple Species Regarding Disease Resistance and Cold Tolerance.</title>
        <authorList>
            <person name="Chen X."/>
        </authorList>
    </citation>
    <scope>NUCLEOTIDE SEQUENCE [LARGE SCALE GENOMIC DNA]</scope>
    <source>
        <strain evidence="3">cv. Shandingzi</strain>
        <tissue evidence="2">Leaves</tissue>
    </source>
</reference>
<dbReference type="EMBL" id="VIEB01000460">
    <property type="protein sequence ID" value="TQD90133.1"/>
    <property type="molecule type" value="Genomic_DNA"/>
</dbReference>
<dbReference type="Proteomes" id="UP000315295">
    <property type="component" value="Unassembled WGS sequence"/>
</dbReference>
<gene>
    <name evidence="2" type="ORF">C1H46_024297</name>
</gene>
<evidence type="ECO:0000313" key="2">
    <source>
        <dbReference type="EMBL" id="TQD90133.1"/>
    </source>
</evidence>
<sequence>MRLGALVQTIKNFDGGLNKKAGTVVSMKKLEEVGEGEGGGSGAKDRGGSEVEYEVERVSTLILLTTSGSMEFKRLFLEFNRLFFETHPNNCYRNTQTPNCHLMSLTKQQHLLPFTSSMADLTNQLISPPSTLPPFPRPTYPPSSTTSPRPRLPSRLRRHRLQDTLAIAEQYSFGTTTSIIAGDRP</sequence>
<name>A0A540LUF0_MALBA</name>
<protein>
    <submittedName>
        <fullName evidence="2">Uncharacterized protein</fullName>
    </submittedName>
</protein>
<keyword evidence="3" id="KW-1185">Reference proteome</keyword>
<comment type="caution">
    <text evidence="2">The sequence shown here is derived from an EMBL/GenBank/DDBJ whole genome shotgun (WGS) entry which is preliminary data.</text>
</comment>
<dbReference type="AlphaFoldDB" id="A0A540LUF0"/>
<feature type="region of interest" description="Disordered" evidence="1">
    <location>
        <begin position="126"/>
        <end position="154"/>
    </location>
</feature>
<evidence type="ECO:0000256" key="1">
    <source>
        <dbReference type="SAM" id="MobiDB-lite"/>
    </source>
</evidence>